<evidence type="ECO:0000256" key="2">
    <source>
        <dbReference type="SAM" id="SignalP"/>
    </source>
</evidence>
<name>A0ABQ0ATC4_9FIRM</name>
<dbReference type="PROSITE" id="PS51257">
    <property type="entry name" value="PROKAR_LIPOPROTEIN"/>
    <property type="match status" value="1"/>
</dbReference>
<feature type="region of interest" description="Disordered" evidence="1">
    <location>
        <begin position="28"/>
        <end position="49"/>
    </location>
</feature>
<keyword evidence="2" id="KW-0732">Signal</keyword>
<evidence type="ECO:0000313" key="3">
    <source>
        <dbReference type="EMBL" id="GAA6267270.1"/>
    </source>
</evidence>
<reference evidence="3 4" key="1">
    <citation type="submission" date="2024-04" db="EMBL/GenBank/DDBJ databases">
        <title>Defined microbial consortia suppress multidrug-resistant proinflammatory Enterobacteriaceae via ecological control.</title>
        <authorList>
            <person name="Furuichi M."/>
            <person name="Kawaguchi T."/>
            <person name="Pust M."/>
            <person name="Yasuma K."/>
            <person name="Plichta D."/>
            <person name="Hasegawa N."/>
            <person name="Ohya T."/>
            <person name="Bhattarai S."/>
            <person name="Sasajima S."/>
            <person name="Aoto Y."/>
            <person name="Tuganbaev T."/>
            <person name="Yaginuma M."/>
            <person name="Ueda M."/>
            <person name="Okahashi N."/>
            <person name="Amafuji K."/>
            <person name="Kiridooshi Y."/>
            <person name="Sugita K."/>
            <person name="Strazar M."/>
            <person name="Skelly A."/>
            <person name="Suda W."/>
            <person name="Hattori M."/>
            <person name="Nakamoto N."/>
            <person name="Caballero S."/>
            <person name="Norman J."/>
            <person name="Olle B."/>
            <person name="Tanoue T."/>
            <person name="Arita M."/>
            <person name="Bucci V."/>
            <person name="Atarashi K."/>
            <person name="Xavier R."/>
            <person name="Honda K."/>
        </authorList>
    </citation>
    <scope>NUCLEOTIDE SEQUENCE [LARGE SCALE GENOMIC DNA]</scope>
    <source>
        <strain evidence="4">f13</strain>
    </source>
</reference>
<protein>
    <submittedName>
        <fullName evidence="3">ABC transporter substrate-binding protein</fullName>
    </submittedName>
</protein>
<dbReference type="PANTHER" id="PTHR43649:SF11">
    <property type="entry name" value="ABC TRANSPORTER SUBSTRATE-BINDING PROTEIN YESO-RELATED"/>
    <property type="match status" value="1"/>
</dbReference>
<comment type="caution">
    <text evidence="3">The sequence shown here is derived from an EMBL/GenBank/DDBJ whole genome shotgun (WGS) entry which is preliminary data.</text>
</comment>
<feature type="chain" id="PRO_5046612094" evidence="2">
    <location>
        <begin position="21"/>
        <end position="452"/>
    </location>
</feature>
<dbReference type="PANTHER" id="PTHR43649">
    <property type="entry name" value="ARABINOSE-BINDING PROTEIN-RELATED"/>
    <property type="match status" value="1"/>
</dbReference>
<proteinExistence type="predicted"/>
<dbReference type="InterPro" id="IPR006059">
    <property type="entry name" value="SBP"/>
</dbReference>
<dbReference type="SUPFAM" id="SSF53850">
    <property type="entry name" value="Periplasmic binding protein-like II"/>
    <property type="match status" value="1"/>
</dbReference>
<feature type="signal peptide" evidence="2">
    <location>
        <begin position="1"/>
        <end position="20"/>
    </location>
</feature>
<dbReference type="EMBL" id="BAABXL010000001">
    <property type="protein sequence ID" value="GAA6267270.1"/>
    <property type="molecule type" value="Genomic_DNA"/>
</dbReference>
<evidence type="ECO:0000313" key="4">
    <source>
        <dbReference type="Proteomes" id="UP001600894"/>
    </source>
</evidence>
<dbReference type="RefSeq" id="WP_390468977.1">
    <property type="nucleotide sequence ID" value="NZ_BAABXL010000001.1"/>
</dbReference>
<evidence type="ECO:0000256" key="1">
    <source>
        <dbReference type="SAM" id="MobiDB-lite"/>
    </source>
</evidence>
<organism evidence="3 4">
    <name type="scientific">Enterocloster alcoholdehydrogenati</name>
    <dbReference type="NCBI Taxonomy" id="2547410"/>
    <lineage>
        <taxon>Bacteria</taxon>
        <taxon>Bacillati</taxon>
        <taxon>Bacillota</taxon>
        <taxon>Clostridia</taxon>
        <taxon>Lachnospirales</taxon>
        <taxon>Lachnospiraceae</taxon>
        <taxon>Enterocloster</taxon>
    </lineage>
</organism>
<keyword evidence="4" id="KW-1185">Reference proteome</keyword>
<dbReference type="InterPro" id="IPR050490">
    <property type="entry name" value="Bact_solute-bd_prot1"/>
</dbReference>
<accession>A0ABQ0ATC4</accession>
<gene>
    <name evidence="3" type="ORF">F130042H8_03300</name>
</gene>
<dbReference type="Pfam" id="PF13416">
    <property type="entry name" value="SBP_bac_8"/>
    <property type="match status" value="1"/>
</dbReference>
<feature type="compositionally biased region" description="Low complexity" evidence="1">
    <location>
        <begin position="33"/>
        <end position="44"/>
    </location>
</feature>
<dbReference type="Proteomes" id="UP001600894">
    <property type="component" value="Unassembled WGS sequence"/>
</dbReference>
<sequence>MKKRSIALVMAGLMTAVSLAGCVGNSSSDTADAGGAKTEAAGSGTETGGQKSLTVAWWGNQVRNERTQEALDKYSELNPGVTLDGQFSEWGDYWNKLATASAGNSLPDVIQMDYAYLDQYAQNNLLLDLTPYLENGTLNLDDANQDVLNSGKVNGKLYAVPIGINAPSLLYNKAVTDAAGVTIKDNMTLDEFIQACRTIKEKTGYRTNMAYGVTQEIVQYMIRANGHSMYGEGRLNVESADEFVPMFKVFEDGVKEGWHVDPSIYAEITPGSVEQDPFVYGASEDSRSWCVFCWSNQIGAYENCKPEDMPEIGITTWPSADPAKSDFLKPAQFFSVSANTANPEEAVKIIDYWTNSMDANNILLAERGVPLSEKVADELSPSLEPAIQDSIQFINEVVSPASSQIDPPMPNGSSEVTELLLQLEEKVAYGQMTSEEAAQELFTKGNEIMSSK</sequence>
<dbReference type="Gene3D" id="3.40.190.10">
    <property type="entry name" value="Periplasmic binding protein-like II"/>
    <property type="match status" value="2"/>
</dbReference>